<proteinExistence type="predicted"/>
<gene>
    <name evidence="1" type="ORF">MSEDJ_22370</name>
</gene>
<name>A0A7I7QP94_9MYCO</name>
<evidence type="ECO:0000313" key="2">
    <source>
        <dbReference type="Proteomes" id="UP000467193"/>
    </source>
</evidence>
<protein>
    <submittedName>
        <fullName evidence="1">Uncharacterized protein</fullName>
    </submittedName>
</protein>
<organism evidence="1 2">
    <name type="scientific">Mycolicibacterium sediminis</name>
    <dbReference type="NCBI Taxonomy" id="1286180"/>
    <lineage>
        <taxon>Bacteria</taxon>
        <taxon>Bacillati</taxon>
        <taxon>Actinomycetota</taxon>
        <taxon>Actinomycetes</taxon>
        <taxon>Mycobacteriales</taxon>
        <taxon>Mycobacteriaceae</taxon>
        <taxon>Mycolicibacterium</taxon>
    </lineage>
</organism>
<accession>A0A7I7QP94</accession>
<keyword evidence="2" id="KW-1185">Reference proteome</keyword>
<evidence type="ECO:0000313" key="1">
    <source>
        <dbReference type="EMBL" id="BBY28141.1"/>
    </source>
</evidence>
<sequence>MRGPILLGGYAAKQCPVRVQNDFLPRSPTITWEPSLKDRARLEAGSAFEVSVFKRLVAVTPATVVVDSGLGKDEAISKTVQAMKSGAPLILGGWLPADVEGGRTGKPDILVNVDSGYLPADVKNHLTVKRARVKGSVVSSLSSPGRWLTLAGWTPGTTTRTPYSWLLTHACSKRVVITPDPDTYGPRCSAPTGSR</sequence>
<dbReference type="Proteomes" id="UP000467193">
    <property type="component" value="Chromosome"/>
</dbReference>
<dbReference type="KEGG" id="msei:MSEDJ_22370"/>
<dbReference type="AlphaFoldDB" id="A0A7I7QP94"/>
<dbReference type="EMBL" id="AP022588">
    <property type="protein sequence ID" value="BBY28141.1"/>
    <property type="molecule type" value="Genomic_DNA"/>
</dbReference>
<reference evidence="1 2" key="1">
    <citation type="journal article" date="2019" name="Emerg. Microbes Infect.">
        <title>Comprehensive subspecies identification of 175 nontuberculous mycobacteria species based on 7547 genomic profiles.</title>
        <authorList>
            <person name="Matsumoto Y."/>
            <person name="Kinjo T."/>
            <person name="Motooka D."/>
            <person name="Nabeya D."/>
            <person name="Jung N."/>
            <person name="Uechi K."/>
            <person name="Horii T."/>
            <person name="Iida T."/>
            <person name="Fujita J."/>
            <person name="Nakamura S."/>
        </authorList>
    </citation>
    <scope>NUCLEOTIDE SEQUENCE [LARGE SCALE GENOMIC DNA]</scope>
    <source>
        <strain evidence="1 2">JCM 17899</strain>
    </source>
</reference>